<evidence type="ECO:0000313" key="1">
    <source>
        <dbReference type="EMBL" id="KAI9509915.1"/>
    </source>
</evidence>
<organism evidence="1 2">
    <name type="scientific">Russula earlei</name>
    <dbReference type="NCBI Taxonomy" id="71964"/>
    <lineage>
        <taxon>Eukaryota</taxon>
        <taxon>Fungi</taxon>
        <taxon>Dikarya</taxon>
        <taxon>Basidiomycota</taxon>
        <taxon>Agaricomycotina</taxon>
        <taxon>Agaricomycetes</taxon>
        <taxon>Russulales</taxon>
        <taxon>Russulaceae</taxon>
        <taxon>Russula</taxon>
    </lineage>
</organism>
<keyword evidence="2" id="KW-1185">Reference proteome</keyword>
<dbReference type="EMBL" id="JAGFNK010000053">
    <property type="protein sequence ID" value="KAI9509915.1"/>
    <property type="molecule type" value="Genomic_DNA"/>
</dbReference>
<comment type="caution">
    <text evidence="1">The sequence shown here is derived from an EMBL/GenBank/DDBJ whole genome shotgun (WGS) entry which is preliminary data.</text>
</comment>
<sequence length="410" mass="46478">MDTLPNQVYTVFSFIGFVLCAIPFYWHLEAWNVGTCLFMAWTGLGCLIQCINSIVWNKNMIDKAPVYCDIVVRIQIGLNVAISACSLCINRRLYKIASAKSVITDTEKRRQIMIDLMIGLGIPVLHMISAYIVTGHRYNLFEDFGPFPAIVNRLPSYFLVYAWPLVIGCVSFIYCARTIYHFYDRGRQFQQIMTFTNGVNRSRYFRLMALSSVDMIASVPLATYVIVHNAKLGLTPWISWSDTHSNFSRVIQVPAFVWKNDPAHIDSLEMFRWVLVACAFVIFAFFGFAEEARKHYRLVYTSVASRIGISNSSSTLFGTSQSMLQFKRGVTVSVTSHKRDSMVSSTHQFSVFPNYLVDQVQPDPKVKHHSSSDSIRPSYVQSVELGSEDQLPRPDPMTLASDLSSSTYSV</sequence>
<evidence type="ECO:0000313" key="2">
    <source>
        <dbReference type="Proteomes" id="UP001207468"/>
    </source>
</evidence>
<reference evidence="1" key="1">
    <citation type="submission" date="2021-03" db="EMBL/GenBank/DDBJ databases">
        <title>Evolutionary priming and transition to the ectomycorrhizal habit in an iconic lineage of mushroom-forming fungi: is preadaptation a requirement?</title>
        <authorList>
            <consortium name="DOE Joint Genome Institute"/>
            <person name="Looney B.P."/>
            <person name="Miyauchi S."/>
            <person name="Morin E."/>
            <person name="Drula E."/>
            <person name="Courty P.E."/>
            <person name="Chicoki N."/>
            <person name="Fauchery L."/>
            <person name="Kohler A."/>
            <person name="Kuo A."/>
            <person name="LaButti K."/>
            <person name="Pangilinan J."/>
            <person name="Lipzen A."/>
            <person name="Riley R."/>
            <person name="Andreopoulos W."/>
            <person name="He G."/>
            <person name="Johnson J."/>
            <person name="Barry K.W."/>
            <person name="Grigoriev I.V."/>
            <person name="Nagy L."/>
            <person name="Hibbett D."/>
            <person name="Henrissat B."/>
            <person name="Matheny P.B."/>
            <person name="Labbe J."/>
            <person name="Martin A.F."/>
        </authorList>
    </citation>
    <scope>NUCLEOTIDE SEQUENCE</scope>
    <source>
        <strain evidence="1">BPL698</strain>
    </source>
</reference>
<protein>
    <submittedName>
        <fullName evidence="1">STE3-domain-containing protein</fullName>
    </submittedName>
</protein>
<name>A0ACC0UDV8_9AGAM</name>
<accession>A0ACC0UDV8</accession>
<gene>
    <name evidence="1" type="ORF">F5148DRAFT_1183876</name>
</gene>
<dbReference type="Proteomes" id="UP001207468">
    <property type="component" value="Unassembled WGS sequence"/>
</dbReference>
<proteinExistence type="predicted"/>